<evidence type="ECO:0000313" key="6">
    <source>
        <dbReference type="Proteomes" id="UP000053317"/>
    </source>
</evidence>
<keyword evidence="6" id="KW-1185">Reference proteome</keyword>
<feature type="compositionally biased region" description="Polar residues" evidence="3">
    <location>
        <begin position="11"/>
        <end position="20"/>
    </location>
</feature>
<keyword evidence="2" id="KW-0479">Metal-binding</keyword>
<sequence>MAPIALDNETHSTPSVSTGVDQDDLTIPVIDFSTFLHGNEVSKRSTAEAVLRAFQTSGFLYLANHGIPPSTVRTVFGQSAKFFERPEEQKNALGWDRPESNRGYVTFGREKVTQSADPEEIARLRATNPDYKETMEIGREGVEGMPNQWPEKFDEEGKEFTKIMKAFHLTCKDLHIQVMRAIALGMGFSETFFDEYTDIGDNTLRLLHYPPVLKSVFKNNPNAVRAGAHSDYGSITLLFQDDIGGLEVKSPKNTWVRATPIKDTIVINAGDLLARWSNDTIKSTNHRVVQPPYESDSDMYPTRYSIAYFCNPNFDKYIEALPGTYKEETDKRYKGMTSGDYLAMRLAATY</sequence>
<evidence type="ECO:0000256" key="3">
    <source>
        <dbReference type="SAM" id="MobiDB-lite"/>
    </source>
</evidence>
<comment type="caution">
    <text evidence="5">The sequence shown here is derived from an EMBL/GenBank/DDBJ whole genome shotgun (WGS) entry which is preliminary data.</text>
</comment>
<dbReference type="PRINTS" id="PR00682">
    <property type="entry name" value="IPNSYNTHASE"/>
</dbReference>
<feature type="region of interest" description="Disordered" evidence="3">
    <location>
        <begin position="1"/>
        <end position="20"/>
    </location>
</feature>
<dbReference type="GO" id="GO:0016491">
    <property type="term" value="F:oxidoreductase activity"/>
    <property type="evidence" value="ECO:0007669"/>
    <property type="project" value="UniProtKB-KW"/>
</dbReference>
<dbReference type="AlphaFoldDB" id="A0A0G2GQ17"/>
<organism evidence="5 6">
    <name type="scientific">Phaeomoniella chlamydospora</name>
    <name type="common">Phaeoacremonium chlamydosporum</name>
    <dbReference type="NCBI Taxonomy" id="158046"/>
    <lineage>
        <taxon>Eukaryota</taxon>
        <taxon>Fungi</taxon>
        <taxon>Dikarya</taxon>
        <taxon>Ascomycota</taxon>
        <taxon>Pezizomycotina</taxon>
        <taxon>Eurotiomycetes</taxon>
        <taxon>Chaetothyriomycetidae</taxon>
        <taxon>Phaeomoniellales</taxon>
        <taxon>Phaeomoniellaceae</taxon>
        <taxon>Phaeomoniella</taxon>
    </lineage>
</organism>
<keyword evidence="2" id="KW-0408">Iron</keyword>
<keyword evidence="2" id="KW-0560">Oxidoreductase</keyword>
<dbReference type="PROSITE" id="PS51471">
    <property type="entry name" value="FE2OG_OXY"/>
    <property type="match status" value="1"/>
</dbReference>
<dbReference type="PANTHER" id="PTHR47990">
    <property type="entry name" value="2-OXOGLUTARATE (2OG) AND FE(II)-DEPENDENT OXYGENASE SUPERFAMILY PROTEIN-RELATED"/>
    <property type="match status" value="1"/>
</dbReference>
<dbReference type="OrthoDB" id="288590at2759"/>
<gene>
    <name evidence="5" type="ORF">UCRPC4_g04695</name>
</gene>
<reference evidence="5 6" key="1">
    <citation type="submission" date="2015-05" db="EMBL/GenBank/DDBJ databases">
        <title>Distinctive expansion of gene families associated with plant cell wall degradation and secondary metabolism in the genomes of grapevine trunk pathogens.</title>
        <authorList>
            <person name="Lawrence D.P."/>
            <person name="Travadon R."/>
            <person name="Rolshausen P.E."/>
            <person name="Baumgartner K."/>
        </authorList>
    </citation>
    <scope>NUCLEOTIDE SEQUENCE [LARGE SCALE GENOMIC DNA]</scope>
    <source>
        <strain evidence="5">UCRPC4</strain>
    </source>
</reference>
<dbReference type="InterPro" id="IPR044861">
    <property type="entry name" value="IPNS-like_FE2OG_OXY"/>
</dbReference>
<feature type="domain" description="Fe2OG dioxygenase" evidence="4">
    <location>
        <begin position="200"/>
        <end position="312"/>
    </location>
</feature>
<dbReference type="InterPro" id="IPR027443">
    <property type="entry name" value="IPNS-like_sf"/>
</dbReference>
<dbReference type="Pfam" id="PF14226">
    <property type="entry name" value="DIOX_N"/>
    <property type="match status" value="1"/>
</dbReference>
<dbReference type="GO" id="GO:0044283">
    <property type="term" value="P:small molecule biosynthetic process"/>
    <property type="evidence" value="ECO:0007669"/>
    <property type="project" value="UniProtKB-ARBA"/>
</dbReference>
<dbReference type="EMBL" id="LCWF01000113">
    <property type="protein sequence ID" value="KKY18900.1"/>
    <property type="molecule type" value="Genomic_DNA"/>
</dbReference>
<dbReference type="Gene3D" id="2.60.120.330">
    <property type="entry name" value="B-lactam Antibiotic, Isopenicillin N Synthase, Chain"/>
    <property type="match status" value="1"/>
</dbReference>
<protein>
    <submittedName>
        <fullName evidence="5">Putative 2og-fe oxygenase family</fullName>
    </submittedName>
</protein>
<dbReference type="Proteomes" id="UP000053317">
    <property type="component" value="Unassembled WGS sequence"/>
</dbReference>
<name>A0A0G2GQ17_PHACM</name>
<comment type="similarity">
    <text evidence="1 2">Belongs to the iron/ascorbate-dependent oxidoreductase family.</text>
</comment>
<accession>A0A0G2GQ17</accession>
<dbReference type="SUPFAM" id="SSF51197">
    <property type="entry name" value="Clavaminate synthase-like"/>
    <property type="match status" value="1"/>
</dbReference>
<dbReference type="GO" id="GO:0046872">
    <property type="term" value="F:metal ion binding"/>
    <property type="evidence" value="ECO:0007669"/>
    <property type="project" value="UniProtKB-KW"/>
</dbReference>
<dbReference type="Pfam" id="PF03171">
    <property type="entry name" value="2OG-FeII_Oxy"/>
    <property type="match status" value="1"/>
</dbReference>
<evidence type="ECO:0000259" key="4">
    <source>
        <dbReference type="PROSITE" id="PS51471"/>
    </source>
</evidence>
<evidence type="ECO:0000256" key="2">
    <source>
        <dbReference type="RuleBase" id="RU003682"/>
    </source>
</evidence>
<dbReference type="FunFam" id="2.60.120.330:FF:000030">
    <property type="entry name" value="Thymine dioxygenase"/>
    <property type="match status" value="1"/>
</dbReference>
<dbReference type="InterPro" id="IPR050231">
    <property type="entry name" value="Iron_ascorbate_oxido_reductase"/>
</dbReference>
<reference evidence="5 6" key="2">
    <citation type="submission" date="2015-05" db="EMBL/GenBank/DDBJ databases">
        <authorList>
            <person name="Morales-Cruz A."/>
            <person name="Amrine K.C."/>
            <person name="Cantu D."/>
        </authorList>
    </citation>
    <scope>NUCLEOTIDE SEQUENCE [LARGE SCALE GENOMIC DNA]</scope>
    <source>
        <strain evidence="5">UCRPC4</strain>
    </source>
</reference>
<evidence type="ECO:0000313" key="5">
    <source>
        <dbReference type="EMBL" id="KKY18900.1"/>
    </source>
</evidence>
<dbReference type="InterPro" id="IPR026992">
    <property type="entry name" value="DIOX_N"/>
</dbReference>
<dbReference type="InterPro" id="IPR005123">
    <property type="entry name" value="Oxoglu/Fe-dep_dioxygenase_dom"/>
</dbReference>
<evidence type="ECO:0000256" key="1">
    <source>
        <dbReference type="ARBA" id="ARBA00008056"/>
    </source>
</evidence>
<proteinExistence type="inferred from homology"/>